<dbReference type="EMBL" id="MLFT02000477">
    <property type="protein sequence ID" value="PHT27288.1"/>
    <property type="molecule type" value="Genomic_DNA"/>
</dbReference>
<reference evidence="2" key="2">
    <citation type="journal article" date="2017" name="J. Anim. Genet.">
        <title>Multiple reference genome sequences of hot pepper reveal the massive evolution of plant disease resistance genes by retroduplication.</title>
        <authorList>
            <person name="Kim S."/>
            <person name="Park J."/>
            <person name="Yeom S.-I."/>
            <person name="Kim Y.-M."/>
            <person name="Seo E."/>
            <person name="Kim K.-T."/>
            <person name="Kim M.-S."/>
            <person name="Lee J.M."/>
            <person name="Cheong K."/>
            <person name="Shin H.-S."/>
            <person name="Kim S.-B."/>
            <person name="Han K."/>
            <person name="Lee J."/>
            <person name="Park M."/>
            <person name="Lee H.-A."/>
            <person name="Lee H.-Y."/>
            <person name="Lee Y."/>
            <person name="Oh S."/>
            <person name="Lee J.H."/>
            <person name="Choi E."/>
            <person name="Choi E."/>
            <person name="Lee S.E."/>
            <person name="Jeon J."/>
            <person name="Kim H."/>
            <person name="Choi G."/>
            <person name="Song H."/>
            <person name="Lee J."/>
            <person name="Lee S.-C."/>
            <person name="Kwon J.-K."/>
            <person name="Lee H.-Y."/>
            <person name="Koo N."/>
            <person name="Hong Y."/>
            <person name="Kim R.W."/>
            <person name="Kang W.-H."/>
            <person name="Huh J.H."/>
            <person name="Kang B.-C."/>
            <person name="Yang T.-J."/>
            <person name="Lee Y.-H."/>
            <person name="Bennetzen J.L."/>
            <person name="Choi D."/>
        </authorList>
    </citation>
    <scope>NUCLEOTIDE SEQUENCE [LARGE SCALE GENOMIC DNA]</scope>
    <source>
        <strain evidence="2">cv. PBC81</strain>
    </source>
</reference>
<accession>A0A2G2V2Z4</accession>
<keyword evidence="2" id="KW-1185">Reference proteome</keyword>
<comment type="caution">
    <text evidence="1">The sequence shown here is derived from an EMBL/GenBank/DDBJ whole genome shotgun (WGS) entry which is preliminary data.</text>
</comment>
<dbReference type="Proteomes" id="UP000224567">
    <property type="component" value="Unassembled WGS sequence"/>
</dbReference>
<gene>
    <name evidence="1" type="ORF">CQW23_33107</name>
</gene>
<sequence length="359" mass="40787">MVRDVPQGQALVQVSSAVLREDIVNLRDFIQSFVITFQMVLMPKCMSCISYEVHGLVQSLFHQSGNDMLAKLKDHAVPRLLKNIKSFVISDHQSESSTTMTEGQLVELLDALLVNLHYLPKVRAELIFPSMTQYKLLQNVFGNLRDFNGLKVNGCIEHKTIEYVLLQFQLMVERVGHFRISLLAYAPEVMKRTKRMKRIIEVSRVISILVHQLLKIIPVSLEVMYICSTNLKASKSAEVGCFIKKLLEVSPDILREYLIHLQQHMINSITPSTSAQHIHVVIEFLLIILTDVPMDVIHHDKLFFLLERVGALTKEVSIVVHNLEENIKETSSASLNLLRKDLKHGFLKAPADSLSYASP</sequence>
<dbReference type="AlphaFoldDB" id="A0A2G2V2Z4"/>
<protein>
    <submittedName>
        <fullName evidence="1">Uncharacterized protein</fullName>
    </submittedName>
</protein>
<reference evidence="1 2" key="1">
    <citation type="journal article" date="2017" name="Genome Biol.">
        <title>New reference genome sequences of hot pepper reveal the massive evolution of plant disease-resistance genes by retroduplication.</title>
        <authorList>
            <person name="Kim S."/>
            <person name="Park J."/>
            <person name="Yeom S.I."/>
            <person name="Kim Y.M."/>
            <person name="Seo E."/>
            <person name="Kim K.T."/>
            <person name="Kim M.S."/>
            <person name="Lee J.M."/>
            <person name="Cheong K."/>
            <person name="Shin H.S."/>
            <person name="Kim S.B."/>
            <person name="Han K."/>
            <person name="Lee J."/>
            <person name="Park M."/>
            <person name="Lee H.A."/>
            <person name="Lee H.Y."/>
            <person name="Lee Y."/>
            <person name="Oh S."/>
            <person name="Lee J.H."/>
            <person name="Choi E."/>
            <person name="Choi E."/>
            <person name="Lee S.E."/>
            <person name="Jeon J."/>
            <person name="Kim H."/>
            <person name="Choi G."/>
            <person name="Song H."/>
            <person name="Lee J."/>
            <person name="Lee S.C."/>
            <person name="Kwon J.K."/>
            <person name="Lee H.Y."/>
            <person name="Koo N."/>
            <person name="Hong Y."/>
            <person name="Kim R.W."/>
            <person name="Kang W.H."/>
            <person name="Huh J.H."/>
            <person name="Kang B.C."/>
            <person name="Yang T.J."/>
            <person name="Lee Y.H."/>
            <person name="Bennetzen J.L."/>
            <person name="Choi D."/>
        </authorList>
    </citation>
    <scope>NUCLEOTIDE SEQUENCE [LARGE SCALE GENOMIC DNA]</scope>
    <source>
        <strain evidence="2">cv. PBC81</strain>
    </source>
</reference>
<proteinExistence type="predicted"/>
<evidence type="ECO:0000313" key="1">
    <source>
        <dbReference type="EMBL" id="PHT27288.1"/>
    </source>
</evidence>
<evidence type="ECO:0000313" key="2">
    <source>
        <dbReference type="Proteomes" id="UP000224567"/>
    </source>
</evidence>
<organism evidence="1 2">
    <name type="scientific">Capsicum baccatum</name>
    <name type="common">Peruvian pepper</name>
    <dbReference type="NCBI Taxonomy" id="33114"/>
    <lineage>
        <taxon>Eukaryota</taxon>
        <taxon>Viridiplantae</taxon>
        <taxon>Streptophyta</taxon>
        <taxon>Embryophyta</taxon>
        <taxon>Tracheophyta</taxon>
        <taxon>Spermatophyta</taxon>
        <taxon>Magnoliopsida</taxon>
        <taxon>eudicotyledons</taxon>
        <taxon>Gunneridae</taxon>
        <taxon>Pentapetalae</taxon>
        <taxon>asterids</taxon>
        <taxon>lamiids</taxon>
        <taxon>Solanales</taxon>
        <taxon>Solanaceae</taxon>
        <taxon>Solanoideae</taxon>
        <taxon>Capsiceae</taxon>
        <taxon>Capsicum</taxon>
    </lineage>
</organism>
<dbReference type="OrthoDB" id="1310753at2759"/>
<name>A0A2G2V2Z4_CAPBA</name>